<dbReference type="GO" id="GO:0008153">
    <property type="term" value="P:4-aminobenzoate biosynthetic process"/>
    <property type="evidence" value="ECO:0007669"/>
    <property type="project" value="UniProtKB-UniRule"/>
</dbReference>
<gene>
    <name evidence="13" type="primary">pabC</name>
    <name evidence="13" type="ORF">ACHINZ_0500</name>
</gene>
<comment type="function">
    <text evidence="10">Involved in the biosynthesis of p-aminobenzoate (PABA), a precursor of tetrahydrofolate. Converts 4-amino-4-deoxychorismate into 4-aminobenzoate (PABA) and pyruvate.</text>
</comment>
<reference evidence="13" key="2">
    <citation type="submission" date="2023-10" db="EMBL/GenBank/DDBJ databases">
        <authorList>
            <person name="Koga R."/>
            <person name="Fukatsu T."/>
        </authorList>
    </citation>
    <scope>NUCLEOTIDE SEQUENCE</scope>
    <source>
        <strain evidence="13">Kw-01</strain>
    </source>
</reference>
<dbReference type="NCBIfam" id="NF004761">
    <property type="entry name" value="PRK06092.1"/>
    <property type="match status" value="1"/>
</dbReference>
<dbReference type="InterPro" id="IPR001544">
    <property type="entry name" value="Aminotrans_IV"/>
</dbReference>
<comment type="similarity">
    <text evidence="2">Belongs to the class-IV pyridoxal-phosphate-dependent aminotransferase family.</text>
</comment>
<dbReference type="GO" id="GO:0030170">
    <property type="term" value="F:pyridoxal phosphate binding"/>
    <property type="evidence" value="ECO:0007669"/>
    <property type="project" value="InterPro"/>
</dbReference>
<evidence type="ECO:0000256" key="5">
    <source>
        <dbReference type="ARBA" id="ARBA00022909"/>
    </source>
</evidence>
<dbReference type="AlphaFoldDB" id="A0AAT9G3T1"/>
<dbReference type="FunFam" id="3.20.10.10:FF:000002">
    <property type="entry name" value="D-alanine aminotransferase"/>
    <property type="match status" value="1"/>
</dbReference>
<evidence type="ECO:0000256" key="2">
    <source>
        <dbReference type="ARBA" id="ARBA00009320"/>
    </source>
</evidence>
<dbReference type="PANTHER" id="PTHR42743">
    <property type="entry name" value="AMINO-ACID AMINOTRANSFERASE"/>
    <property type="match status" value="1"/>
</dbReference>
<keyword evidence="6 13" id="KW-0456">Lyase</keyword>
<dbReference type="InterPro" id="IPR036038">
    <property type="entry name" value="Aminotransferase-like"/>
</dbReference>
<evidence type="ECO:0000256" key="4">
    <source>
        <dbReference type="ARBA" id="ARBA00022898"/>
    </source>
</evidence>
<dbReference type="InterPro" id="IPR017824">
    <property type="entry name" value="Aminodeoxychorismate_lyase_IV"/>
</dbReference>
<dbReference type="InterPro" id="IPR043132">
    <property type="entry name" value="BCAT-like_C"/>
</dbReference>
<dbReference type="NCBIfam" id="TIGR03461">
    <property type="entry name" value="pabC_Proteo"/>
    <property type="match status" value="1"/>
</dbReference>
<dbReference type="InterPro" id="IPR043131">
    <property type="entry name" value="BCAT-like_N"/>
</dbReference>
<evidence type="ECO:0000256" key="3">
    <source>
        <dbReference type="ARBA" id="ARBA00011738"/>
    </source>
</evidence>
<sequence>MICLINGKIKNTISITDRGLHYGDGCFTTIRVIKDKVELFEYHISRLKKCAKKLFLPSINWKNISDDINTLALLNKEKFAVIKVIITRGSGYNRGYSTIGFNKPTVIMFLNHYPIKYIDQQKNGIKLIISKIPITNNYYLSEIKHLNCLEHILIKKQIEIMEVDEAITTDINNNILGCCSSNIFWRKGQYIYTPDLSQGGVKGIMRKKIIHCLLKSMFKFYFIKAKINMIELADEIIISNALMPILYVNTIIMQKKIIDYVHKDKILFHYLKSYCL</sequence>
<dbReference type="GO" id="GO:0046656">
    <property type="term" value="P:folic acid biosynthetic process"/>
    <property type="evidence" value="ECO:0007669"/>
    <property type="project" value="UniProtKB-KW"/>
</dbReference>
<evidence type="ECO:0000313" key="13">
    <source>
        <dbReference type="EMBL" id="BET44380.1"/>
    </source>
</evidence>
<dbReference type="Pfam" id="PF01063">
    <property type="entry name" value="Aminotran_4"/>
    <property type="match status" value="1"/>
</dbReference>
<keyword evidence="5" id="KW-0289">Folate biosynthesis</keyword>
<name>A0AAT9G3T1_9ENTR</name>
<evidence type="ECO:0000256" key="11">
    <source>
        <dbReference type="ARBA" id="ARBA00069174"/>
    </source>
</evidence>
<dbReference type="EMBL" id="AP028961">
    <property type="protein sequence ID" value="BET44380.1"/>
    <property type="molecule type" value="Genomic_DNA"/>
</dbReference>
<organism evidence="13">
    <name type="scientific">Candidatus Aschnera chinzeii</name>
    <dbReference type="NCBI Taxonomy" id="1485666"/>
    <lineage>
        <taxon>Bacteria</taxon>
        <taxon>Pseudomonadati</taxon>
        <taxon>Pseudomonadota</taxon>
        <taxon>Gammaproteobacteria</taxon>
        <taxon>Enterobacterales</taxon>
        <taxon>Enterobacteriaceae</taxon>
        <taxon>Candidatus Aschnera</taxon>
    </lineage>
</organism>
<dbReference type="GO" id="GO:0008696">
    <property type="term" value="F:4-amino-4-deoxychorismate lyase activity"/>
    <property type="evidence" value="ECO:0007669"/>
    <property type="project" value="UniProtKB-UniRule"/>
</dbReference>
<dbReference type="PANTHER" id="PTHR42743:SF2">
    <property type="entry name" value="AMINODEOXYCHORISMATE LYASE"/>
    <property type="match status" value="1"/>
</dbReference>
<evidence type="ECO:0000256" key="12">
    <source>
        <dbReference type="NCBIfam" id="TIGR03461"/>
    </source>
</evidence>
<comment type="cofactor">
    <cofactor evidence="1">
        <name>pyridoxal 5'-phosphate</name>
        <dbReference type="ChEBI" id="CHEBI:597326"/>
    </cofactor>
</comment>
<protein>
    <recommendedName>
        <fullName evidence="11 12">Aminodeoxychorismate lyase</fullName>
        <ecNumber evidence="8 12">4.1.3.38</ecNumber>
    </recommendedName>
</protein>
<dbReference type="EC" id="4.1.3.38" evidence="8 12"/>
<evidence type="ECO:0000256" key="8">
    <source>
        <dbReference type="ARBA" id="ARBA00035676"/>
    </source>
</evidence>
<evidence type="ECO:0000256" key="7">
    <source>
        <dbReference type="ARBA" id="ARBA00035633"/>
    </source>
</evidence>
<proteinExistence type="inferred from homology"/>
<comment type="subunit">
    <text evidence="3">Homodimer.</text>
</comment>
<evidence type="ECO:0000256" key="9">
    <source>
        <dbReference type="ARBA" id="ARBA00049529"/>
    </source>
</evidence>
<reference evidence="13" key="1">
    <citation type="journal article" date="2023" name="Front. Microbiol.">
        <title>Genome analysis of Candidatus Aschnera chinzeii, the bacterial endosymbiont of the blood-sucking bat fly Penicillidia jenynsii (Insecta: Diptera: Nycteribiidae).</title>
        <authorList>
            <person name="Koga R."/>
            <person name="Moriyama M."/>
            <person name="Nozaki T."/>
            <person name="Fukatsu T."/>
        </authorList>
    </citation>
    <scope>NUCLEOTIDE SEQUENCE</scope>
    <source>
        <strain evidence="13">Kw-01</strain>
    </source>
</reference>
<evidence type="ECO:0000256" key="10">
    <source>
        <dbReference type="ARBA" id="ARBA00054027"/>
    </source>
</evidence>
<dbReference type="SUPFAM" id="SSF56752">
    <property type="entry name" value="D-aminoacid aminotransferase-like PLP-dependent enzymes"/>
    <property type="match status" value="1"/>
</dbReference>
<dbReference type="InterPro" id="IPR050571">
    <property type="entry name" value="Class-IV_PLP-Dep_Aminotrnsfr"/>
</dbReference>
<evidence type="ECO:0000256" key="6">
    <source>
        <dbReference type="ARBA" id="ARBA00023239"/>
    </source>
</evidence>
<dbReference type="Gene3D" id="3.30.470.10">
    <property type="match status" value="1"/>
</dbReference>
<comment type="pathway">
    <text evidence="7">Cofactor biosynthesis; tetrahydrofolate biosynthesis; 4-aminobenzoate from chorismate: step 2/2.</text>
</comment>
<accession>A0AAT9G3T1</accession>
<dbReference type="GO" id="GO:0005829">
    <property type="term" value="C:cytosol"/>
    <property type="evidence" value="ECO:0007669"/>
    <property type="project" value="TreeGrafter"/>
</dbReference>
<keyword evidence="4" id="KW-0663">Pyridoxal phosphate</keyword>
<evidence type="ECO:0000256" key="1">
    <source>
        <dbReference type="ARBA" id="ARBA00001933"/>
    </source>
</evidence>
<dbReference type="Gene3D" id="3.20.10.10">
    <property type="entry name" value="D-amino Acid Aminotransferase, subunit A, domain 2"/>
    <property type="match status" value="1"/>
</dbReference>
<comment type="catalytic activity">
    <reaction evidence="9">
        <text>4-amino-4-deoxychorismate = 4-aminobenzoate + pyruvate + H(+)</text>
        <dbReference type="Rhea" id="RHEA:16201"/>
        <dbReference type="ChEBI" id="CHEBI:15361"/>
        <dbReference type="ChEBI" id="CHEBI:15378"/>
        <dbReference type="ChEBI" id="CHEBI:17836"/>
        <dbReference type="ChEBI" id="CHEBI:58406"/>
        <dbReference type="EC" id="4.1.3.38"/>
    </reaction>
</comment>